<protein>
    <submittedName>
        <fullName evidence="1">Uncharacterized protein</fullName>
    </submittedName>
</protein>
<keyword evidence="2" id="KW-1185">Reference proteome</keyword>
<name>A0A6A6SHC6_9PLEO</name>
<dbReference type="EMBL" id="MU006776">
    <property type="protein sequence ID" value="KAF2646752.1"/>
    <property type="molecule type" value="Genomic_DNA"/>
</dbReference>
<accession>A0A6A6SHC6</accession>
<sequence length="219" mass="25514">MVPPKIFNSNQRHSEILRHLTDVYSQLSTLTWEKHRATGQKSELMRAKATEGNYHAGLQSKRESTLQQRDLTKSEEDKWMRFIESQIPPCYPGVFLKMTIQQQLNGAIQEHYVQESNHLVKVVKAFCQEDATTPMDAQIQIKNIISTLEAEPSEFLKSDDSWRWHAPPKTIANCLFKTNFYQKSWNMAVKALKDQRSEMMVLECMFYDIVTLVTELIDQ</sequence>
<reference evidence="1" key="1">
    <citation type="journal article" date="2020" name="Stud. Mycol.">
        <title>101 Dothideomycetes genomes: a test case for predicting lifestyles and emergence of pathogens.</title>
        <authorList>
            <person name="Haridas S."/>
            <person name="Albert R."/>
            <person name="Binder M."/>
            <person name="Bloem J."/>
            <person name="Labutti K."/>
            <person name="Salamov A."/>
            <person name="Andreopoulos B."/>
            <person name="Baker S."/>
            <person name="Barry K."/>
            <person name="Bills G."/>
            <person name="Bluhm B."/>
            <person name="Cannon C."/>
            <person name="Castanera R."/>
            <person name="Culley D."/>
            <person name="Daum C."/>
            <person name="Ezra D."/>
            <person name="Gonzalez J."/>
            <person name="Henrissat B."/>
            <person name="Kuo A."/>
            <person name="Liang C."/>
            <person name="Lipzen A."/>
            <person name="Lutzoni F."/>
            <person name="Magnuson J."/>
            <person name="Mondo S."/>
            <person name="Nolan M."/>
            <person name="Ohm R."/>
            <person name="Pangilinan J."/>
            <person name="Park H.-J."/>
            <person name="Ramirez L."/>
            <person name="Alfaro M."/>
            <person name="Sun H."/>
            <person name="Tritt A."/>
            <person name="Yoshinaga Y."/>
            <person name="Zwiers L.-H."/>
            <person name="Turgeon B."/>
            <person name="Goodwin S."/>
            <person name="Spatafora J."/>
            <person name="Crous P."/>
            <person name="Grigoriev I."/>
        </authorList>
    </citation>
    <scope>NUCLEOTIDE SEQUENCE</scope>
    <source>
        <strain evidence="1">CBS 473.64</strain>
    </source>
</reference>
<dbReference type="Proteomes" id="UP000799753">
    <property type="component" value="Unassembled WGS sequence"/>
</dbReference>
<gene>
    <name evidence="1" type="ORF">P280DRAFT_18332</name>
</gene>
<evidence type="ECO:0000313" key="1">
    <source>
        <dbReference type="EMBL" id="KAF2646752.1"/>
    </source>
</evidence>
<organism evidence="1 2">
    <name type="scientific">Massarina eburnea CBS 473.64</name>
    <dbReference type="NCBI Taxonomy" id="1395130"/>
    <lineage>
        <taxon>Eukaryota</taxon>
        <taxon>Fungi</taxon>
        <taxon>Dikarya</taxon>
        <taxon>Ascomycota</taxon>
        <taxon>Pezizomycotina</taxon>
        <taxon>Dothideomycetes</taxon>
        <taxon>Pleosporomycetidae</taxon>
        <taxon>Pleosporales</taxon>
        <taxon>Massarineae</taxon>
        <taxon>Massarinaceae</taxon>
        <taxon>Massarina</taxon>
    </lineage>
</organism>
<evidence type="ECO:0000313" key="2">
    <source>
        <dbReference type="Proteomes" id="UP000799753"/>
    </source>
</evidence>
<proteinExistence type="predicted"/>
<dbReference type="AlphaFoldDB" id="A0A6A6SHC6"/>